<keyword evidence="3" id="KW-1185">Reference proteome</keyword>
<dbReference type="Proteomes" id="UP000002051">
    <property type="component" value="Chromosome 4"/>
</dbReference>
<dbReference type="EnsemblPlants" id="AES92787">
    <property type="protein sequence ID" value="AES92787"/>
    <property type="gene ID" value="MTR_4g133850"/>
</dbReference>
<dbReference type="PaxDb" id="3880-AES92787"/>
<gene>
    <name evidence="1" type="ordered locus">MTR_4g133850</name>
</gene>
<reference evidence="2" key="3">
    <citation type="submission" date="2015-04" db="UniProtKB">
        <authorList>
            <consortium name="EnsemblPlants"/>
        </authorList>
    </citation>
    <scope>IDENTIFICATION</scope>
    <source>
        <strain evidence="2">cv. Jemalong A17</strain>
    </source>
</reference>
<evidence type="ECO:0000313" key="2">
    <source>
        <dbReference type="EnsemblPlants" id="AES92787"/>
    </source>
</evidence>
<evidence type="ECO:0000313" key="1">
    <source>
        <dbReference type="EMBL" id="AES92787.1"/>
    </source>
</evidence>
<sequence length="70" mass="8143">MAEKILQDRFSGLIKTSTIVKFPLELERDIGNSVTRSKYHSCTHSRLVLQIPKQKRRKKGKVIQFSVLMK</sequence>
<dbReference type="HOGENOM" id="CLU_2761620_0_0_1"/>
<reference evidence="1 3" key="2">
    <citation type="journal article" date="2014" name="BMC Genomics">
        <title>An improved genome release (version Mt4.0) for the model legume Medicago truncatula.</title>
        <authorList>
            <person name="Tang H."/>
            <person name="Krishnakumar V."/>
            <person name="Bidwell S."/>
            <person name="Rosen B."/>
            <person name="Chan A."/>
            <person name="Zhou S."/>
            <person name="Gentzbittel L."/>
            <person name="Childs K.L."/>
            <person name="Yandell M."/>
            <person name="Gundlach H."/>
            <person name="Mayer K.F."/>
            <person name="Schwartz D.C."/>
            <person name="Town C.D."/>
        </authorList>
    </citation>
    <scope>GENOME REANNOTATION</scope>
    <source>
        <strain evidence="2 3">cv. Jemalong A17</strain>
    </source>
</reference>
<dbReference type="EMBL" id="CM001220">
    <property type="protein sequence ID" value="AES92787.1"/>
    <property type="molecule type" value="Genomic_DNA"/>
</dbReference>
<evidence type="ECO:0000313" key="3">
    <source>
        <dbReference type="Proteomes" id="UP000002051"/>
    </source>
</evidence>
<organism evidence="1 3">
    <name type="scientific">Medicago truncatula</name>
    <name type="common">Barrel medic</name>
    <name type="synonym">Medicago tribuloides</name>
    <dbReference type="NCBI Taxonomy" id="3880"/>
    <lineage>
        <taxon>Eukaryota</taxon>
        <taxon>Viridiplantae</taxon>
        <taxon>Streptophyta</taxon>
        <taxon>Embryophyta</taxon>
        <taxon>Tracheophyta</taxon>
        <taxon>Spermatophyta</taxon>
        <taxon>Magnoliopsida</taxon>
        <taxon>eudicotyledons</taxon>
        <taxon>Gunneridae</taxon>
        <taxon>Pentapetalae</taxon>
        <taxon>rosids</taxon>
        <taxon>fabids</taxon>
        <taxon>Fabales</taxon>
        <taxon>Fabaceae</taxon>
        <taxon>Papilionoideae</taxon>
        <taxon>50 kb inversion clade</taxon>
        <taxon>NPAAA clade</taxon>
        <taxon>Hologalegina</taxon>
        <taxon>IRL clade</taxon>
        <taxon>Trifolieae</taxon>
        <taxon>Medicago</taxon>
    </lineage>
</organism>
<accession>G7JMW4</accession>
<name>G7JMW4_MEDTR</name>
<protein>
    <submittedName>
        <fullName evidence="1 2">Uncharacterized protein</fullName>
    </submittedName>
</protein>
<dbReference type="AlphaFoldDB" id="G7JMW4"/>
<reference evidence="1 3" key="1">
    <citation type="journal article" date="2011" name="Nature">
        <title>The Medicago genome provides insight into the evolution of rhizobial symbioses.</title>
        <authorList>
            <person name="Young N.D."/>
            <person name="Debelle F."/>
            <person name="Oldroyd G.E."/>
            <person name="Geurts R."/>
            <person name="Cannon S.B."/>
            <person name="Udvardi M.K."/>
            <person name="Benedito V.A."/>
            <person name="Mayer K.F."/>
            <person name="Gouzy J."/>
            <person name="Schoof H."/>
            <person name="Van de Peer Y."/>
            <person name="Proost S."/>
            <person name="Cook D.R."/>
            <person name="Meyers B.C."/>
            <person name="Spannagl M."/>
            <person name="Cheung F."/>
            <person name="De Mita S."/>
            <person name="Krishnakumar V."/>
            <person name="Gundlach H."/>
            <person name="Zhou S."/>
            <person name="Mudge J."/>
            <person name="Bharti A.K."/>
            <person name="Murray J.D."/>
            <person name="Naoumkina M.A."/>
            <person name="Rosen B."/>
            <person name="Silverstein K.A."/>
            <person name="Tang H."/>
            <person name="Rombauts S."/>
            <person name="Zhao P.X."/>
            <person name="Zhou P."/>
            <person name="Barbe V."/>
            <person name="Bardou P."/>
            <person name="Bechner M."/>
            <person name="Bellec A."/>
            <person name="Berger A."/>
            <person name="Berges H."/>
            <person name="Bidwell S."/>
            <person name="Bisseling T."/>
            <person name="Choisne N."/>
            <person name="Couloux A."/>
            <person name="Denny R."/>
            <person name="Deshpande S."/>
            <person name="Dai X."/>
            <person name="Doyle J.J."/>
            <person name="Dudez A.M."/>
            <person name="Farmer A.D."/>
            <person name="Fouteau S."/>
            <person name="Franken C."/>
            <person name="Gibelin C."/>
            <person name="Gish J."/>
            <person name="Goldstein S."/>
            <person name="Gonzalez A.J."/>
            <person name="Green P.J."/>
            <person name="Hallab A."/>
            <person name="Hartog M."/>
            <person name="Hua A."/>
            <person name="Humphray S.J."/>
            <person name="Jeong D.H."/>
            <person name="Jing Y."/>
            <person name="Jocker A."/>
            <person name="Kenton S.M."/>
            <person name="Kim D.J."/>
            <person name="Klee K."/>
            <person name="Lai H."/>
            <person name="Lang C."/>
            <person name="Lin S."/>
            <person name="Macmil S.L."/>
            <person name="Magdelenat G."/>
            <person name="Matthews L."/>
            <person name="McCorrison J."/>
            <person name="Monaghan E.L."/>
            <person name="Mun J.H."/>
            <person name="Najar F.Z."/>
            <person name="Nicholson C."/>
            <person name="Noirot C."/>
            <person name="O'Bleness M."/>
            <person name="Paule C.R."/>
            <person name="Poulain J."/>
            <person name="Prion F."/>
            <person name="Qin B."/>
            <person name="Qu C."/>
            <person name="Retzel E.F."/>
            <person name="Riddle C."/>
            <person name="Sallet E."/>
            <person name="Samain S."/>
            <person name="Samson N."/>
            <person name="Sanders I."/>
            <person name="Saurat O."/>
            <person name="Scarpelli C."/>
            <person name="Schiex T."/>
            <person name="Segurens B."/>
            <person name="Severin A.J."/>
            <person name="Sherrier D.J."/>
            <person name="Shi R."/>
            <person name="Sims S."/>
            <person name="Singer S.R."/>
            <person name="Sinharoy S."/>
            <person name="Sterck L."/>
            <person name="Viollet A."/>
            <person name="Wang B.B."/>
            <person name="Wang K."/>
            <person name="Wang M."/>
            <person name="Wang X."/>
            <person name="Warfsmann J."/>
            <person name="Weissenbach J."/>
            <person name="White D.D."/>
            <person name="White J.D."/>
            <person name="Wiley G.B."/>
            <person name="Wincker P."/>
            <person name="Xing Y."/>
            <person name="Yang L."/>
            <person name="Yao Z."/>
            <person name="Ying F."/>
            <person name="Zhai J."/>
            <person name="Zhou L."/>
            <person name="Zuber A."/>
            <person name="Denarie J."/>
            <person name="Dixon R.A."/>
            <person name="May G.D."/>
            <person name="Schwartz D.C."/>
            <person name="Rogers J."/>
            <person name="Quetier F."/>
            <person name="Town C.D."/>
            <person name="Roe B.A."/>
        </authorList>
    </citation>
    <scope>NUCLEOTIDE SEQUENCE [LARGE SCALE GENOMIC DNA]</scope>
    <source>
        <strain evidence="1">A17</strain>
        <strain evidence="2 3">cv. Jemalong A17</strain>
    </source>
</reference>
<proteinExistence type="predicted"/>